<name>A0ABT7UEK8_9FIRM</name>
<evidence type="ECO:0000313" key="3">
    <source>
        <dbReference type="Proteomes" id="UP001529340"/>
    </source>
</evidence>
<dbReference type="PANTHER" id="PTHR33795">
    <property type="entry name" value="INSERTION ELEMENT IS150 PROTEIN INSJ"/>
    <property type="match status" value="1"/>
</dbReference>
<reference evidence="2 3" key="3">
    <citation type="submission" date="2023-06" db="EMBL/GenBank/DDBJ databases">
        <authorList>
            <person name="Zeman M."/>
            <person name="Kubasova T."/>
            <person name="Jahodarova E."/>
            <person name="Nykrynova M."/>
            <person name="Rychlik I."/>
        </authorList>
    </citation>
    <scope>NUCLEOTIDE SEQUENCE [LARGE SCALE GENOMIC DNA]</scope>
    <source>
        <strain evidence="2 3">ET39</strain>
    </source>
</reference>
<feature type="region of interest" description="Disordered" evidence="1">
    <location>
        <begin position="109"/>
        <end position="133"/>
    </location>
</feature>
<comment type="caution">
    <text evidence="2">The sequence shown here is derived from an EMBL/GenBank/DDBJ whole genome shotgun (WGS) entry which is preliminary data.</text>
</comment>
<gene>
    <name evidence="2" type="ORF">QUV96_10465</name>
</gene>
<dbReference type="Pfam" id="PF01527">
    <property type="entry name" value="HTH_Tnp_1"/>
    <property type="match status" value="1"/>
</dbReference>
<reference evidence="3" key="1">
    <citation type="submission" date="2023-06" db="EMBL/GenBank/DDBJ databases">
        <title>Identification and characterization of horizontal gene transfer across gut microbiota members of farm animals based on homology search.</title>
        <authorList>
            <person name="Zeman M."/>
            <person name="Kubasova T."/>
            <person name="Jahodarova E."/>
            <person name="Nykrynova M."/>
            <person name="Rychlik I."/>
        </authorList>
    </citation>
    <scope>NUCLEOTIDE SEQUENCE [LARGE SCALE GENOMIC DNA]</scope>
    <source>
        <strain evidence="3">ET39</strain>
    </source>
</reference>
<organism evidence="2 3">
    <name type="scientific">Amedibacillus dolichus</name>
    <dbReference type="NCBI Taxonomy" id="31971"/>
    <lineage>
        <taxon>Bacteria</taxon>
        <taxon>Bacillati</taxon>
        <taxon>Bacillota</taxon>
        <taxon>Erysipelotrichia</taxon>
        <taxon>Erysipelotrichales</taxon>
        <taxon>Erysipelotrichaceae</taxon>
        <taxon>Amedibacillus</taxon>
    </lineage>
</organism>
<reference evidence="2 3" key="2">
    <citation type="submission" date="2023-06" db="EMBL/GenBank/DDBJ databases">
        <title>Identification and characterization of horizontal gene transfer across gut microbiota members of farm animals based on homology search.</title>
        <authorList>
            <person name="Schwarzerova J."/>
            <person name="Nykrynova M."/>
            <person name="Jureckova K."/>
            <person name="Cejkova D."/>
            <person name="Rychlik I."/>
        </authorList>
    </citation>
    <scope>NUCLEOTIDE SEQUENCE [LARGE SCALE GENOMIC DNA]</scope>
    <source>
        <strain evidence="2 3">ET39</strain>
    </source>
</reference>
<dbReference type="InterPro" id="IPR010921">
    <property type="entry name" value="Trp_repressor/repl_initiator"/>
</dbReference>
<sequence>MGKRKLYKADLIEMNERRKEGATLRELSKAYGVRKEIVKYHLRLMDLHGYAILRESNNRKYPKEIKEQAVKEVLEEKHSIGRTALKYGLPSKSMLSRWIVNYEENDGNLIEKRRGRPRKQIENTAEKGHKKIP</sequence>
<keyword evidence="3" id="KW-1185">Reference proteome</keyword>
<evidence type="ECO:0000256" key="1">
    <source>
        <dbReference type="SAM" id="MobiDB-lite"/>
    </source>
</evidence>
<dbReference type="EMBL" id="JAUDCG010000065">
    <property type="protein sequence ID" value="MDM8158051.1"/>
    <property type="molecule type" value="Genomic_DNA"/>
</dbReference>
<proteinExistence type="predicted"/>
<dbReference type="RefSeq" id="WP_289608478.1">
    <property type="nucleotide sequence ID" value="NZ_JAUDCG010000065.1"/>
</dbReference>
<dbReference type="SUPFAM" id="SSF48295">
    <property type="entry name" value="TrpR-like"/>
    <property type="match status" value="1"/>
</dbReference>
<dbReference type="PANTHER" id="PTHR33795:SF1">
    <property type="entry name" value="INSERTION ELEMENT IS150 PROTEIN INSJ"/>
    <property type="match status" value="1"/>
</dbReference>
<evidence type="ECO:0000313" key="2">
    <source>
        <dbReference type="EMBL" id="MDM8158051.1"/>
    </source>
</evidence>
<dbReference type="Proteomes" id="UP001529340">
    <property type="component" value="Unassembled WGS sequence"/>
</dbReference>
<protein>
    <submittedName>
        <fullName evidence="2">Transposase</fullName>
    </submittedName>
</protein>
<accession>A0ABT7UEK8</accession>
<dbReference type="InterPro" id="IPR002514">
    <property type="entry name" value="Transposase_8"/>
</dbReference>
<dbReference type="InterPro" id="IPR052057">
    <property type="entry name" value="IS150/IS1296_orfA-like"/>
</dbReference>